<name>A0AAV6SIR7_SOLSE</name>
<gene>
    <name evidence="1" type="ORF">JOB18_044724</name>
</gene>
<evidence type="ECO:0000313" key="2">
    <source>
        <dbReference type="Proteomes" id="UP000693946"/>
    </source>
</evidence>
<accession>A0AAV6SIR7</accession>
<keyword evidence="2" id="KW-1185">Reference proteome</keyword>
<organism evidence="1 2">
    <name type="scientific">Solea senegalensis</name>
    <name type="common">Senegalese sole</name>
    <dbReference type="NCBI Taxonomy" id="28829"/>
    <lineage>
        <taxon>Eukaryota</taxon>
        <taxon>Metazoa</taxon>
        <taxon>Chordata</taxon>
        <taxon>Craniata</taxon>
        <taxon>Vertebrata</taxon>
        <taxon>Euteleostomi</taxon>
        <taxon>Actinopterygii</taxon>
        <taxon>Neopterygii</taxon>
        <taxon>Teleostei</taxon>
        <taxon>Neoteleostei</taxon>
        <taxon>Acanthomorphata</taxon>
        <taxon>Carangaria</taxon>
        <taxon>Pleuronectiformes</taxon>
        <taxon>Pleuronectoidei</taxon>
        <taxon>Soleidae</taxon>
        <taxon>Solea</taxon>
    </lineage>
</organism>
<protein>
    <submittedName>
        <fullName evidence="1">Uncharacterized protein</fullName>
    </submittedName>
</protein>
<dbReference type="Proteomes" id="UP000693946">
    <property type="component" value="Linkage Group LG13"/>
</dbReference>
<comment type="caution">
    <text evidence="1">The sequence shown here is derived from an EMBL/GenBank/DDBJ whole genome shotgun (WGS) entry which is preliminary data.</text>
</comment>
<dbReference type="EMBL" id="JAGKHQ010000005">
    <property type="protein sequence ID" value="KAG7516952.1"/>
    <property type="molecule type" value="Genomic_DNA"/>
</dbReference>
<proteinExistence type="predicted"/>
<evidence type="ECO:0000313" key="1">
    <source>
        <dbReference type="EMBL" id="KAG7516952.1"/>
    </source>
</evidence>
<dbReference type="AlphaFoldDB" id="A0AAV6SIR7"/>
<reference evidence="1 2" key="1">
    <citation type="journal article" date="2021" name="Sci. Rep.">
        <title>Chromosome anchoring in Senegalese sole (Solea senegalensis) reveals sex-associated markers and genome rearrangements in flatfish.</title>
        <authorList>
            <person name="Guerrero-Cozar I."/>
            <person name="Gomez-Garrido J."/>
            <person name="Berbel C."/>
            <person name="Martinez-Blanch J.F."/>
            <person name="Alioto T."/>
            <person name="Claros M.G."/>
            <person name="Gagnaire P.A."/>
            <person name="Manchado M."/>
        </authorList>
    </citation>
    <scope>NUCLEOTIDE SEQUENCE [LARGE SCALE GENOMIC DNA]</scope>
    <source>
        <strain evidence="1">Sse05_10M</strain>
    </source>
</reference>
<sequence>MTRRRHSTNWPSRPITELLIAADPDAWSHPVVYILPRVSGEFGECQFRTVRVGVSGVFAQISESTHRHNVRH</sequence>